<sequence>MGNLATNLQETAGQYPLYPALRGGGDVLSYADLDDLSGRVAGGLHAHGVRAGDTVGLMVPHGAWLAVLYYGVLRIGAGAVLLGCDLTSEDVGRRLAASEARLLFSGKAPPRADAEIAVGRDFLDQVAQWPLRADIAYRNDKDLAVLRYDEDDTHLVFARSLTHGALRAQAFTTATAALDLEPGDVVIGCPPAAAVGGVCCLNATVLAGACLLIPDLDAVADGEGAAAHVGPCTGTGHVKGW</sequence>
<dbReference type="InterPro" id="IPR000873">
    <property type="entry name" value="AMP-dep_synth/lig_dom"/>
</dbReference>
<keyword evidence="3" id="KW-1185">Reference proteome</keyword>
<dbReference type="Pfam" id="PF00501">
    <property type="entry name" value="AMP-binding"/>
    <property type="match status" value="1"/>
</dbReference>
<evidence type="ECO:0000259" key="1">
    <source>
        <dbReference type="Pfam" id="PF00501"/>
    </source>
</evidence>
<feature type="domain" description="AMP-dependent synthetase/ligase" evidence="1">
    <location>
        <begin position="8"/>
        <end position="110"/>
    </location>
</feature>
<evidence type="ECO:0000313" key="3">
    <source>
        <dbReference type="Proteomes" id="UP001596174"/>
    </source>
</evidence>
<dbReference type="EMBL" id="JBHSQJ010000046">
    <property type="protein sequence ID" value="MFC5907932.1"/>
    <property type="molecule type" value="Genomic_DNA"/>
</dbReference>
<dbReference type="InterPro" id="IPR050237">
    <property type="entry name" value="ATP-dep_AMP-bd_enzyme"/>
</dbReference>
<dbReference type="PANTHER" id="PTHR43767">
    <property type="entry name" value="LONG-CHAIN-FATTY-ACID--COA LIGASE"/>
    <property type="match status" value="1"/>
</dbReference>
<name>A0ABW1G1A6_9ACTN</name>
<dbReference type="InterPro" id="IPR042099">
    <property type="entry name" value="ANL_N_sf"/>
</dbReference>
<comment type="caution">
    <text evidence="2">The sequence shown here is derived from an EMBL/GenBank/DDBJ whole genome shotgun (WGS) entry which is preliminary data.</text>
</comment>
<accession>A0ABW1G1A6</accession>
<dbReference type="SUPFAM" id="SSF56801">
    <property type="entry name" value="Acetyl-CoA synthetase-like"/>
    <property type="match status" value="1"/>
</dbReference>
<dbReference type="PANTHER" id="PTHR43767:SF12">
    <property type="entry name" value="AMP-DEPENDENT SYNTHETASE AND LIGASE"/>
    <property type="match status" value="1"/>
</dbReference>
<dbReference type="RefSeq" id="WP_380582845.1">
    <property type="nucleotide sequence ID" value="NZ_JBHSQJ010000046.1"/>
</dbReference>
<reference evidence="3" key="1">
    <citation type="journal article" date="2019" name="Int. J. Syst. Evol. Microbiol.">
        <title>The Global Catalogue of Microorganisms (GCM) 10K type strain sequencing project: providing services to taxonomists for standard genome sequencing and annotation.</title>
        <authorList>
            <consortium name="The Broad Institute Genomics Platform"/>
            <consortium name="The Broad Institute Genome Sequencing Center for Infectious Disease"/>
            <person name="Wu L."/>
            <person name="Ma J."/>
        </authorList>
    </citation>
    <scope>NUCLEOTIDE SEQUENCE [LARGE SCALE GENOMIC DNA]</scope>
    <source>
        <strain evidence="3">JCM 4816</strain>
    </source>
</reference>
<dbReference type="Gene3D" id="3.40.50.12780">
    <property type="entry name" value="N-terminal domain of ligase-like"/>
    <property type="match status" value="1"/>
</dbReference>
<dbReference type="Proteomes" id="UP001596174">
    <property type="component" value="Unassembled WGS sequence"/>
</dbReference>
<gene>
    <name evidence="2" type="ORF">ACFP3V_11990</name>
</gene>
<evidence type="ECO:0000313" key="2">
    <source>
        <dbReference type="EMBL" id="MFC5907932.1"/>
    </source>
</evidence>
<proteinExistence type="predicted"/>
<protein>
    <submittedName>
        <fullName evidence="2">AMP-binding protein</fullName>
    </submittedName>
</protein>
<organism evidence="2 3">
    <name type="scientific">Streptacidiphilus monticola</name>
    <dbReference type="NCBI Taxonomy" id="2161674"/>
    <lineage>
        <taxon>Bacteria</taxon>
        <taxon>Bacillati</taxon>
        <taxon>Actinomycetota</taxon>
        <taxon>Actinomycetes</taxon>
        <taxon>Kitasatosporales</taxon>
        <taxon>Streptomycetaceae</taxon>
        <taxon>Streptacidiphilus</taxon>
    </lineage>
</organism>